<dbReference type="OrthoDB" id="871774at2"/>
<evidence type="ECO:0000313" key="8">
    <source>
        <dbReference type="Proteomes" id="UP000183257"/>
    </source>
</evidence>
<comment type="subcellular location">
    <subcellularLocation>
        <location evidence="1">Membrane</location>
        <topology evidence="1">Multi-pass membrane protein</topology>
    </subcellularLocation>
</comment>
<dbReference type="GO" id="GO:0016020">
    <property type="term" value="C:membrane"/>
    <property type="evidence" value="ECO:0007669"/>
    <property type="project" value="UniProtKB-SubCell"/>
</dbReference>
<evidence type="ECO:0000256" key="5">
    <source>
        <dbReference type="SAM" id="Phobius"/>
    </source>
</evidence>
<keyword evidence="3 5" id="KW-1133">Transmembrane helix</keyword>
<dbReference type="InterPro" id="IPR051533">
    <property type="entry name" value="WaaL-like"/>
</dbReference>
<keyword evidence="4 5" id="KW-0472">Membrane</keyword>
<dbReference type="AlphaFoldDB" id="A0A1K1Q9K1"/>
<feature type="transmembrane region" description="Helical" evidence="5">
    <location>
        <begin position="89"/>
        <end position="110"/>
    </location>
</feature>
<dbReference type="Proteomes" id="UP000183257">
    <property type="component" value="Unassembled WGS sequence"/>
</dbReference>
<feature type="transmembrane region" description="Helical" evidence="5">
    <location>
        <begin position="5"/>
        <end position="22"/>
    </location>
</feature>
<dbReference type="PANTHER" id="PTHR37422:SF17">
    <property type="entry name" value="O-ANTIGEN LIGASE"/>
    <property type="match status" value="1"/>
</dbReference>
<evidence type="ECO:0000259" key="6">
    <source>
        <dbReference type="Pfam" id="PF04932"/>
    </source>
</evidence>
<feature type="transmembrane region" description="Helical" evidence="5">
    <location>
        <begin position="161"/>
        <end position="180"/>
    </location>
</feature>
<sequence length="417" mass="47812">MRLKYIYAIMALIILSSVSYIVNYSLKDILSFDFAKVINVLLAMTIFLLSSFAVLKNGKITSFTPLNLYGLLVFWLLLVGVFSNTPLEILPSFFRFCMYYFLTLVAYQYLMNEGLNQFNKSVKRFTVCLVIVALVFGYYEVFFGSVRFMNGAYRLSGSFKLHPLADSMFLGIVIILWIEYFVVQKKMGFLNFLVLVGLAYLFLNTHSRMPLLFLIISYVTYTLLKLKKIIKIIKVSVGVIILLVSSYSIVVNTEISPRLKKVFVSKNSLRDNSTKTRIEIIENTYNAMSAYEKAVGIGLGGFNNFYRDAKGKDGVAAHNNFLLFFAEGGIIGLTIFLSYQAILFITLFKFIRKKMNYGGSVNYQRLVFVSVFLFEICSFLLNNYYFFTSQSIVFILIGLMMFLMKNNHENKVNLKPL</sequence>
<dbReference type="InterPro" id="IPR007016">
    <property type="entry name" value="O-antigen_ligase-rel_domated"/>
</dbReference>
<evidence type="ECO:0000256" key="1">
    <source>
        <dbReference type="ARBA" id="ARBA00004141"/>
    </source>
</evidence>
<gene>
    <name evidence="7" type="ORF">SAMN05660313_02500</name>
</gene>
<feature type="transmembrane region" description="Helical" evidence="5">
    <location>
        <begin position="233"/>
        <end position="250"/>
    </location>
</feature>
<dbReference type="EMBL" id="FPIY01000003">
    <property type="protein sequence ID" value="SFW56634.1"/>
    <property type="molecule type" value="Genomic_DNA"/>
</dbReference>
<name>A0A1K1Q9K1_9FLAO</name>
<organism evidence="7 8">
    <name type="scientific">Cellulophaga fucicola</name>
    <dbReference type="NCBI Taxonomy" id="76595"/>
    <lineage>
        <taxon>Bacteria</taxon>
        <taxon>Pseudomonadati</taxon>
        <taxon>Bacteroidota</taxon>
        <taxon>Flavobacteriia</taxon>
        <taxon>Flavobacteriales</taxon>
        <taxon>Flavobacteriaceae</taxon>
        <taxon>Cellulophaga</taxon>
    </lineage>
</organism>
<dbReference type="Pfam" id="PF04932">
    <property type="entry name" value="Wzy_C"/>
    <property type="match status" value="1"/>
</dbReference>
<proteinExistence type="predicted"/>
<keyword evidence="2 5" id="KW-0812">Transmembrane</keyword>
<evidence type="ECO:0000313" key="7">
    <source>
        <dbReference type="EMBL" id="SFW56634.1"/>
    </source>
</evidence>
<feature type="transmembrane region" description="Helical" evidence="5">
    <location>
        <begin position="330"/>
        <end position="351"/>
    </location>
</feature>
<evidence type="ECO:0000256" key="3">
    <source>
        <dbReference type="ARBA" id="ARBA00022989"/>
    </source>
</evidence>
<feature type="domain" description="O-antigen ligase-related" evidence="6">
    <location>
        <begin position="194"/>
        <end position="337"/>
    </location>
</feature>
<dbReference type="STRING" id="76595.SAMN05660313_02500"/>
<keyword evidence="8" id="KW-1185">Reference proteome</keyword>
<dbReference type="PANTHER" id="PTHR37422">
    <property type="entry name" value="TEICHURONIC ACID BIOSYNTHESIS PROTEIN TUAE"/>
    <property type="match status" value="1"/>
</dbReference>
<feature type="transmembrane region" description="Helical" evidence="5">
    <location>
        <begin position="66"/>
        <end position="83"/>
    </location>
</feature>
<feature type="transmembrane region" description="Helical" evidence="5">
    <location>
        <begin position="387"/>
        <end position="404"/>
    </location>
</feature>
<evidence type="ECO:0000256" key="4">
    <source>
        <dbReference type="ARBA" id="ARBA00023136"/>
    </source>
</evidence>
<feature type="transmembrane region" description="Helical" evidence="5">
    <location>
        <begin position="363"/>
        <end position="381"/>
    </location>
</feature>
<feature type="transmembrane region" description="Helical" evidence="5">
    <location>
        <begin position="34"/>
        <end position="54"/>
    </location>
</feature>
<feature type="transmembrane region" description="Helical" evidence="5">
    <location>
        <begin position="122"/>
        <end position="141"/>
    </location>
</feature>
<accession>A0A1K1Q9K1</accession>
<feature type="transmembrane region" description="Helical" evidence="5">
    <location>
        <begin position="187"/>
        <end position="203"/>
    </location>
</feature>
<evidence type="ECO:0000256" key="2">
    <source>
        <dbReference type="ARBA" id="ARBA00022692"/>
    </source>
</evidence>
<reference evidence="8" key="1">
    <citation type="submission" date="2016-11" db="EMBL/GenBank/DDBJ databases">
        <authorList>
            <person name="Varghese N."/>
            <person name="Submissions S."/>
        </authorList>
    </citation>
    <scope>NUCLEOTIDE SEQUENCE [LARGE SCALE GENOMIC DNA]</scope>
    <source>
        <strain evidence="8">DSM 24786</strain>
    </source>
</reference>
<dbReference type="GO" id="GO:0016874">
    <property type="term" value="F:ligase activity"/>
    <property type="evidence" value="ECO:0007669"/>
    <property type="project" value="UniProtKB-KW"/>
</dbReference>
<keyword evidence="7" id="KW-0436">Ligase</keyword>
<protein>
    <submittedName>
        <fullName evidence="7">O-antigen ligase like membrane protein</fullName>
    </submittedName>
</protein>